<evidence type="ECO:0000313" key="2">
    <source>
        <dbReference type="Proteomes" id="UP000006329"/>
    </source>
</evidence>
<dbReference type="RefSeq" id="WP_004485089.1">
    <property type="nucleotide sequence ID" value="NZ_AHON02000063.1"/>
</dbReference>
<evidence type="ECO:0000313" key="1">
    <source>
        <dbReference type="EMBL" id="EKO32722.1"/>
    </source>
</evidence>
<proteinExistence type="predicted"/>
<organism evidence="1 2">
    <name type="scientific">Leptospira santarosai str. MOR084</name>
    <dbReference type="NCBI Taxonomy" id="1049984"/>
    <lineage>
        <taxon>Bacteria</taxon>
        <taxon>Pseudomonadati</taxon>
        <taxon>Spirochaetota</taxon>
        <taxon>Spirochaetia</taxon>
        <taxon>Leptospirales</taxon>
        <taxon>Leptospiraceae</taxon>
        <taxon>Leptospira</taxon>
    </lineage>
</organism>
<accession>A0A0E2BBI4</accession>
<dbReference type="Proteomes" id="UP000006329">
    <property type="component" value="Unassembled WGS sequence"/>
</dbReference>
<comment type="caution">
    <text evidence="1">The sequence shown here is derived from an EMBL/GenBank/DDBJ whole genome shotgun (WGS) entry which is preliminary data.</text>
</comment>
<reference evidence="1" key="1">
    <citation type="submission" date="2012-10" db="EMBL/GenBank/DDBJ databases">
        <authorList>
            <person name="Harkins D.M."/>
            <person name="Durkin A.S."/>
            <person name="Brinkac L.M."/>
            <person name="Haft D.H."/>
            <person name="Selengut J.D."/>
            <person name="Sanka R."/>
            <person name="DePew J."/>
            <person name="Purushe J."/>
            <person name="Matthias M.A."/>
            <person name="Vinetz J.M."/>
            <person name="Sutton G.G."/>
            <person name="Nierman W.C."/>
            <person name="Fouts D.E."/>
        </authorList>
    </citation>
    <scope>NUCLEOTIDE SEQUENCE [LARGE SCALE GENOMIC DNA]</scope>
    <source>
        <strain evidence="1">MOR084</strain>
    </source>
</reference>
<gene>
    <name evidence="1" type="ORF">LEP1GSC179_2988</name>
</gene>
<dbReference type="AlphaFoldDB" id="A0A0E2BBI4"/>
<dbReference type="EMBL" id="AHON02000063">
    <property type="protein sequence ID" value="EKO32722.1"/>
    <property type="molecule type" value="Genomic_DNA"/>
</dbReference>
<keyword evidence="2" id="KW-1185">Reference proteome</keyword>
<protein>
    <submittedName>
        <fullName evidence="1">Uncharacterized protein</fullName>
    </submittedName>
</protein>
<name>A0A0E2BBI4_9LEPT</name>
<sequence>MSDFFRFDFDATVWKNQRRLIRTLGDSSYWYRVLKSLLTILNDRASRLSWLYRQMWLETSDGFGLVLWGVRYKIEKNPGESDDSYRNRLILAKLFKLSVPTVATKRHVIQYATGLPADEISYVKLYTSEVGKSGFRMGSELDRRMLSRKYILHRYRFIFSGMSDSFDRNGLSKAIDAVNVGGNVPELWEYRGEFDPFVMGGILTGTFQSRRSEKIREYAIYSK</sequence>